<dbReference type="Proteomes" id="UP000752012">
    <property type="component" value="Unassembled WGS sequence"/>
</dbReference>
<dbReference type="InterPro" id="IPR013154">
    <property type="entry name" value="ADH-like_N"/>
</dbReference>
<gene>
    <name evidence="2" type="ORF">HCN83_16115</name>
</gene>
<dbReference type="RefSeq" id="WP_168009196.1">
    <property type="nucleotide sequence ID" value="NZ_JAATHJ010000038.1"/>
</dbReference>
<sequence>MRAVRVAAYGGPENIRIKEETEPVPQENELLIRVEAAVVTPPDCAFRAGKPAAVRIFTGVKRPKRVPGDTFAGVIVKTGDRVKEWRSGMHVFGSSSTQFGAHAEYMVIRADSACAFIPDDMSYAEAASLSYGGLTALPFIRDQAQVSSGKKIWMNGAAGGVGVYAVQLVHLFGAEVTASAAGRNSVFLQNLGVDNIHDYSCGPAPEGMAYDIMFDIPGTYSFSEVRPFLAKQGRYMTADLKLNVLYRMLTSRFRTGPKAVFAATGLRKPADVQQDLRYLAELVREKRIRPVTDRIFALSEAAEAHRYVETEKRRGPVILDVRGNAALTPA</sequence>
<accession>A0A969TWI4</accession>
<feature type="domain" description="Enoyl reductase (ER)" evidence="1">
    <location>
        <begin position="10"/>
        <end position="319"/>
    </location>
</feature>
<dbReference type="Gene3D" id="3.90.180.10">
    <property type="entry name" value="Medium-chain alcohol dehydrogenases, catalytic domain"/>
    <property type="match status" value="1"/>
</dbReference>
<dbReference type="Pfam" id="PF08240">
    <property type="entry name" value="ADH_N"/>
    <property type="match status" value="1"/>
</dbReference>
<dbReference type="EMBL" id="JAATHJ010000038">
    <property type="protein sequence ID" value="NJP39096.1"/>
    <property type="molecule type" value="Genomic_DNA"/>
</dbReference>
<dbReference type="GO" id="GO:0016491">
    <property type="term" value="F:oxidoreductase activity"/>
    <property type="evidence" value="ECO:0007669"/>
    <property type="project" value="InterPro"/>
</dbReference>
<keyword evidence="3" id="KW-1185">Reference proteome</keyword>
<proteinExistence type="predicted"/>
<name>A0A969TWI4_9BACI</name>
<dbReference type="PANTHER" id="PTHR11695:SF648">
    <property type="entry name" value="ZINC-BINDING OXIDOREDUCTASE"/>
    <property type="match status" value="1"/>
</dbReference>
<reference evidence="2 3" key="1">
    <citation type="submission" date="2020-03" db="EMBL/GenBank/DDBJ databases">
        <title>Assessment of the enzymatic potential of alkaline-tolerant lipase obtained from Bacillus luteus H11 (technogenic soil) for the bioremediation of saline soils contaminated with petroleum substances.</title>
        <authorList>
            <person name="Kalwasinska A."/>
        </authorList>
    </citation>
    <scope>NUCLEOTIDE SEQUENCE [LARGE SCALE GENOMIC DNA]</scope>
    <source>
        <strain evidence="2 3">H11</strain>
    </source>
</reference>
<evidence type="ECO:0000313" key="2">
    <source>
        <dbReference type="EMBL" id="NJP39096.1"/>
    </source>
</evidence>
<dbReference type="SUPFAM" id="SSF51735">
    <property type="entry name" value="NAD(P)-binding Rossmann-fold domains"/>
    <property type="match status" value="1"/>
</dbReference>
<dbReference type="AlphaFoldDB" id="A0A969TWI4"/>
<dbReference type="InterPro" id="IPR050700">
    <property type="entry name" value="YIM1/Zinc_Alcohol_DH_Fams"/>
</dbReference>
<organism evidence="2 3">
    <name type="scientific">Alkalicoccus luteus</name>
    <dbReference type="NCBI Taxonomy" id="1237094"/>
    <lineage>
        <taxon>Bacteria</taxon>
        <taxon>Bacillati</taxon>
        <taxon>Bacillota</taxon>
        <taxon>Bacilli</taxon>
        <taxon>Bacillales</taxon>
        <taxon>Bacillaceae</taxon>
        <taxon>Alkalicoccus</taxon>
    </lineage>
</organism>
<evidence type="ECO:0000259" key="1">
    <source>
        <dbReference type="SMART" id="SM00829"/>
    </source>
</evidence>
<evidence type="ECO:0000313" key="3">
    <source>
        <dbReference type="Proteomes" id="UP000752012"/>
    </source>
</evidence>
<dbReference type="Gene3D" id="3.40.50.720">
    <property type="entry name" value="NAD(P)-binding Rossmann-like Domain"/>
    <property type="match status" value="1"/>
</dbReference>
<dbReference type="InterPro" id="IPR020843">
    <property type="entry name" value="ER"/>
</dbReference>
<dbReference type="CDD" id="cd08267">
    <property type="entry name" value="MDR1"/>
    <property type="match status" value="1"/>
</dbReference>
<comment type="caution">
    <text evidence="2">The sequence shown here is derived from an EMBL/GenBank/DDBJ whole genome shotgun (WGS) entry which is preliminary data.</text>
</comment>
<dbReference type="SUPFAM" id="SSF50129">
    <property type="entry name" value="GroES-like"/>
    <property type="match status" value="1"/>
</dbReference>
<protein>
    <submittedName>
        <fullName evidence="2">NAD(P)-dependent alcohol dehydrogenase</fullName>
    </submittedName>
</protein>
<dbReference type="PANTHER" id="PTHR11695">
    <property type="entry name" value="ALCOHOL DEHYDROGENASE RELATED"/>
    <property type="match status" value="1"/>
</dbReference>
<dbReference type="InterPro" id="IPR036291">
    <property type="entry name" value="NAD(P)-bd_dom_sf"/>
</dbReference>
<dbReference type="InterPro" id="IPR011032">
    <property type="entry name" value="GroES-like_sf"/>
</dbReference>
<dbReference type="Pfam" id="PF13602">
    <property type="entry name" value="ADH_zinc_N_2"/>
    <property type="match status" value="1"/>
</dbReference>
<dbReference type="SMART" id="SM00829">
    <property type="entry name" value="PKS_ER"/>
    <property type="match status" value="1"/>
</dbReference>